<dbReference type="InterPro" id="IPR016024">
    <property type="entry name" value="ARM-type_fold"/>
</dbReference>
<proteinExistence type="predicted"/>
<protein>
    <submittedName>
        <fullName evidence="1">Tetratricopeptide repeat protein</fullName>
    </submittedName>
</protein>
<dbReference type="PANTHER" id="PTHR19959:SF119">
    <property type="entry name" value="FUNGAL LIPASE-LIKE DOMAIN-CONTAINING PROTEIN"/>
    <property type="match status" value="1"/>
</dbReference>
<accession>A0ABX8R432</accession>
<evidence type="ECO:0000313" key="2">
    <source>
        <dbReference type="Proteomes" id="UP001049518"/>
    </source>
</evidence>
<dbReference type="Pfam" id="PF13374">
    <property type="entry name" value="TPR_10"/>
    <property type="match status" value="1"/>
</dbReference>
<dbReference type="SUPFAM" id="SSF48371">
    <property type="entry name" value="ARM repeat"/>
    <property type="match status" value="1"/>
</dbReference>
<dbReference type="Proteomes" id="UP001049518">
    <property type="component" value="Chromosome"/>
</dbReference>
<reference evidence="1" key="1">
    <citation type="submission" date="2020-07" db="EMBL/GenBank/DDBJ databases">
        <authorList>
            <person name="Tarantini F.S."/>
            <person name="Hong K.W."/>
            <person name="Chan K.G."/>
        </authorList>
    </citation>
    <scope>NUCLEOTIDE SEQUENCE</scope>
    <source>
        <strain evidence="1">32-07</strain>
    </source>
</reference>
<gene>
    <name evidence="1" type="ORF">AGRA3207_007390</name>
</gene>
<dbReference type="InterPro" id="IPR019734">
    <property type="entry name" value="TPR_rpt"/>
</dbReference>
<dbReference type="InterPro" id="IPR027417">
    <property type="entry name" value="P-loop_NTPase"/>
</dbReference>
<dbReference type="SMART" id="SM00028">
    <property type="entry name" value="TPR"/>
    <property type="match status" value="4"/>
</dbReference>
<dbReference type="SUPFAM" id="SSF52540">
    <property type="entry name" value="P-loop containing nucleoside triphosphate hydrolases"/>
    <property type="match status" value="1"/>
</dbReference>
<evidence type="ECO:0000313" key="1">
    <source>
        <dbReference type="EMBL" id="QXJ25831.1"/>
    </source>
</evidence>
<dbReference type="PANTHER" id="PTHR19959">
    <property type="entry name" value="KINESIN LIGHT CHAIN"/>
    <property type="match status" value="1"/>
</dbReference>
<name>A0ABX8R432_9ACTN</name>
<dbReference type="InterPro" id="IPR011990">
    <property type="entry name" value="TPR-like_helical_dom_sf"/>
</dbReference>
<keyword evidence="2" id="KW-1185">Reference proteome</keyword>
<dbReference type="RefSeq" id="WP_231332036.1">
    <property type="nucleotide sequence ID" value="NZ_CP059572.1"/>
</dbReference>
<sequence length="977" mass="104247">MLGVAASVGAGVPPLVVPAGWPLVWRALIAAVVAGLAGASGSYFGVVLTRTEDAAGAREALEAALEPLDAPRPGWAAAEGEEAGGDARRVLEVLVPQWCPTAFWGRRAELDRWWQWCQDQAASALLMLEGPGGCGKTRLALRAAGQVAGDGWVTGWLGQGKAAQVLDAAASVDEGRVLVLVDDADTRSDLGALLEAVAGYRGRARLRVMLITRNGAGLVQALAGQLPERHSALLTRAGVMSLGPLGGTGDLVRWYGEAVRAFAADRDAPAPPVSATVAPVRAGQTLMQMLAEALTAVLRAAPAAAPSPVPSAEPTPADEVARVLFEHEARWWRATAELRRWGLTDVTDVLLARLMVALVLFAPEGEQAAVEVVRRIPDLADAPGERVANLVRWARTLYPPGAAAEVRIGPDVLTDWFVTTHLTGTDDGRDLARALLAGLSQEQAGRVLTVLARAGEDHPPARTLFEQVLDRDPVRLAHHAVHAALTSLRRRDLDHATATALARADLDPDTTARLTALIPAYVLPRCAVALARRHLHHTRTTANPPALARALTGLTSALFGVGEHDEQLRVAEEAVGLCRELAADDSAHRPALARALTGLTSALFGVGEHDEQLRVAEEAVGLCRELAADDSAHRPALARALTGLTSALGYVGEHDEQLRVAREAVGLFRELAADNPAHRPDLAHTLTGLAAALDRLGELDEQLRVAEEAVGLCRELAADDSAHRPALARALTGLAAALDQLGEHDEARRVAREAVGLCRELAADNPAHRPALAHALTGLAAALDYVGEREELLRVVREAVGLCRELAADNRAHRPRLAHALTNLAVIPDQAGEHDEQLRVAEEAVGLFRELAADNSTYQPVLAHALTNLAAVLDQAGEHDEFLRVAREAVGLFRELAADNPAHRPRLAHALIGLTSALDRVGGYDEALRVDREAVELYRDLAARYPKRFHQLYIETRGDLQRRLVRRGDDDAIALDM</sequence>
<dbReference type="EMBL" id="CP059572">
    <property type="protein sequence ID" value="QXJ25831.1"/>
    <property type="molecule type" value="Genomic_DNA"/>
</dbReference>
<organism evidence="1 2">
    <name type="scientific">Actinomadura graeca</name>
    <dbReference type="NCBI Taxonomy" id="2750812"/>
    <lineage>
        <taxon>Bacteria</taxon>
        <taxon>Bacillati</taxon>
        <taxon>Actinomycetota</taxon>
        <taxon>Actinomycetes</taxon>
        <taxon>Streptosporangiales</taxon>
        <taxon>Thermomonosporaceae</taxon>
        <taxon>Actinomadura</taxon>
    </lineage>
</organism>
<dbReference type="Gene3D" id="1.25.40.10">
    <property type="entry name" value="Tetratricopeptide repeat domain"/>
    <property type="match status" value="3"/>
</dbReference>